<dbReference type="InterPro" id="IPR036259">
    <property type="entry name" value="MFS_trans_sf"/>
</dbReference>
<dbReference type="PANTHER" id="PTHR23502">
    <property type="entry name" value="MAJOR FACILITATOR SUPERFAMILY"/>
    <property type="match status" value="1"/>
</dbReference>
<feature type="transmembrane region" description="Helical" evidence="5">
    <location>
        <begin position="324"/>
        <end position="344"/>
    </location>
</feature>
<evidence type="ECO:0000313" key="8">
    <source>
        <dbReference type="Proteomes" id="UP000799302"/>
    </source>
</evidence>
<feature type="transmembrane region" description="Helical" evidence="5">
    <location>
        <begin position="153"/>
        <end position="178"/>
    </location>
</feature>
<sequence>MGFRAERVEWSTSKEHWPRSHLLTDFRVMTAVLSYCGFLAPISSTTILSAVPEVAADFHTSGTIIAVSNALYLIFMGLSPLFWGPVGQIYGRRWPCLVSLLLFFAFSLGTALSPNLASFFIFRVLTAFQGTSLLIIGASCIGDIFKPVARATALGWFLSGTLVGPAFGPFAGGCIITYRTWRDIFWLQTALAGAGVVLVFFFLKETIHYKKSTELKGLTPKAYAKQYWEWSNPWRVVRLFRYPNLIIVSVASSSLVFNMYSALTPIRYILNPRFHLTTPMQSGFIYLAPGAGYLLGTTMGGRWADRTVRRWIAKRGHRVPEDRLHSALPFMGGVIPAAMLVYGWCVQTESGGIAVPVVALFVQGVAQLFCFPCLNVYCLDVMQGRSSEVVAGNYAVRYFFGAIGTAAVLPAIQKIGPGGFSTISAGFLFAATGLVYLTARFGKGWREKIDSDRAVREAGETAQVAAS</sequence>
<feature type="transmembrane region" description="Helical" evidence="5">
    <location>
        <begin position="283"/>
        <end position="304"/>
    </location>
</feature>
<gene>
    <name evidence="7" type="ORF">BT63DRAFT_384418</name>
</gene>
<keyword evidence="4 5" id="KW-0472">Membrane</keyword>
<evidence type="ECO:0000256" key="1">
    <source>
        <dbReference type="ARBA" id="ARBA00004141"/>
    </source>
</evidence>
<keyword evidence="3 5" id="KW-1133">Transmembrane helix</keyword>
<dbReference type="PROSITE" id="PS50850">
    <property type="entry name" value="MFS"/>
    <property type="match status" value="1"/>
</dbReference>
<dbReference type="PANTHER" id="PTHR23502:SF64">
    <property type="entry name" value="TRANSPORTER, PUTATIVE (AFU_ORTHOLOGUE AFUA_3G11760)-RELATED"/>
    <property type="match status" value="1"/>
</dbReference>
<dbReference type="InterPro" id="IPR020846">
    <property type="entry name" value="MFS_dom"/>
</dbReference>
<dbReference type="InterPro" id="IPR011701">
    <property type="entry name" value="MFS"/>
</dbReference>
<evidence type="ECO:0000256" key="2">
    <source>
        <dbReference type="ARBA" id="ARBA00022692"/>
    </source>
</evidence>
<accession>A0A6A6UK91</accession>
<comment type="subcellular location">
    <subcellularLocation>
        <location evidence="1">Membrane</location>
        <topology evidence="1">Multi-pass membrane protein</topology>
    </subcellularLocation>
</comment>
<feature type="transmembrane region" description="Helical" evidence="5">
    <location>
        <begin position="184"/>
        <end position="203"/>
    </location>
</feature>
<feature type="transmembrane region" description="Helical" evidence="5">
    <location>
        <begin position="63"/>
        <end position="82"/>
    </location>
</feature>
<evidence type="ECO:0000256" key="5">
    <source>
        <dbReference type="SAM" id="Phobius"/>
    </source>
</evidence>
<evidence type="ECO:0000259" key="6">
    <source>
        <dbReference type="PROSITE" id="PS50850"/>
    </source>
</evidence>
<dbReference type="EMBL" id="MU004232">
    <property type="protein sequence ID" value="KAF2671941.1"/>
    <property type="molecule type" value="Genomic_DNA"/>
</dbReference>
<feature type="transmembrane region" description="Helical" evidence="5">
    <location>
        <begin position="245"/>
        <end position="263"/>
    </location>
</feature>
<protein>
    <submittedName>
        <fullName evidence="7">MFS general substrate transporter</fullName>
    </submittedName>
</protein>
<dbReference type="Proteomes" id="UP000799302">
    <property type="component" value="Unassembled WGS sequence"/>
</dbReference>
<dbReference type="GO" id="GO:0005886">
    <property type="term" value="C:plasma membrane"/>
    <property type="evidence" value="ECO:0007669"/>
    <property type="project" value="TreeGrafter"/>
</dbReference>
<feature type="transmembrane region" description="Helical" evidence="5">
    <location>
        <begin position="28"/>
        <end position="51"/>
    </location>
</feature>
<dbReference type="AlphaFoldDB" id="A0A6A6UK91"/>
<proteinExistence type="predicted"/>
<evidence type="ECO:0000313" key="7">
    <source>
        <dbReference type="EMBL" id="KAF2671941.1"/>
    </source>
</evidence>
<dbReference type="SUPFAM" id="SSF103473">
    <property type="entry name" value="MFS general substrate transporter"/>
    <property type="match status" value="1"/>
</dbReference>
<feature type="transmembrane region" description="Helical" evidence="5">
    <location>
        <begin position="418"/>
        <end position="439"/>
    </location>
</feature>
<reference evidence="7" key="1">
    <citation type="journal article" date="2020" name="Stud. Mycol.">
        <title>101 Dothideomycetes genomes: a test case for predicting lifestyles and emergence of pathogens.</title>
        <authorList>
            <person name="Haridas S."/>
            <person name="Albert R."/>
            <person name="Binder M."/>
            <person name="Bloem J."/>
            <person name="Labutti K."/>
            <person name="Salamov A."/>
            <person name="Andreopoulos B."/>
            <person name="Baker S."/>
            <person name="Barry K."/>
            <person name="Bills G."/>
            <person name="Bluhm B."/>
            <person name="Cannon C."/>
            <person name="Castanera R."/>
            <person name="Culley D."/>
            <person name="Daum C."/>
            <person name="Ezra D."/>
            <person name="Gonzalez J."/>
            <person name="Henrissat B."/>
            <person name="Kuo A."/>
            <person name="Liang C."/>
            <person name="Lipzen A."/>
            <person name="Lutzoni F."/>
            <person name="Magnuson J."/>
            <person name="Mondo S."/>
            <person name="Nolan M."/>
            <person name="Ohm R."/>
            <person name="Pangilinan J."/>
            <person name="Park H.-J."/>
            <person name="Ramirez L."/>
            <person name="Alfaro M."/>
            <person name="Sun H."/>
            <person name="Tritt A."/>
            <person name="Yoshinaga Y."/>
            <person name="Zwiers L.-H."/>
            <person name="Turgeon B."/>
            <person name="Goodwin S."/>
            <person name="Spatafora J."/>
            <person name="Crous P."/>
            <person name="Grigoriev I."/>
        </authorList>
    </citation>
    <scope>NUCLEOTIDE SEQUENCE</scope>
    <source>
        <strain evidence="7">CBS 115976</strain>
    </source>
</reference>
<evidence type="ECO:0000256" key="4">
    <source>
        <dbReference type="ARBA" id="ARBA00023136"/>
    </source>
</evidence>
<organism evidence="7 8">
    <name type="scientific">Microthyrium microscopicum</name>
    <dbReference type="NCBI Taxonomy" id="703497"/>
    <lineage>
        <taxon>Eukaryota</taxon>
        <taxon>Fungi</taxon>
        <taxon>Dikarya</taxon>
        <taxon>Ascomycota</taxon>
        <taxon>Pezizomycotina</taxon>
        <taxon>Dothideomycetes</taxon>
        <taxon>Dothideomycetes incertae sedis</taxon>
        <taxon>Microthyriales</taxon>
        <taxon>Microthyriaceae</taxon>
        <taxon>Microthyrium</taxon>
    </lineage>
</organism>
<feature type="transmembrane region" description="Helical" evidence="5">
    <location>
        <begin position="350"/>
        <end position="374"/>
    </location>
</feature>
<dbReference type="Pfam" id="PF07690">
    <property type="entry name" value="MFS_1"/>
    <property type="match status" value="1"/>
</dbReference>
<dbReference type="OrthoDB" id="3066029at2759"/>
<keyword evidence="2 5" id="KW-0812">Transmembrane</keyword>
<evidence type="ECO:0000256" key="3">
    <source>
        <dbReference type="ARBA" id="ARBA00022989"/>
    </source>
</evidence>
<keyword evidence="8" id="KW-1185">Reference proteome</keyword>
<feature type="transmembrane region" description="Helical" evidence="5">
    <location>
        <begin position="395"/>
        <end position="412"/>
    </location>
</feature>
<feature type="transmembrane region" description="Helical" evidence="5">
    <location>
        <begin position="94"/>
        <end position="113"/>
    </location>
</feature>
<name>A0A6A6UK91_9PEZI</name>
<feature type="domain" description="Major facilitator superfamily (MFS) profile" evidence="6">
    <location>
        <begin position="29"/>
        <end position="448"/>
    </location>
</feature>
<feature type="transmembrane region" description="Helical" evidence="5">
    <location>
        <begin position="119"/>
        <end position="141"/>
    </location>
</feature>
<dbReference type="Gene3D" id="1.20.1250.20">
    <property type="entry name" value="MFS general substrate transporter like domains"/>
    <property type="match status" value="1"/>
</dbReference>
<dbReference type="GO" id="GO:0022857">
    <property type="term" value="F:transmembrane transporter activity"/>
    <property type="evidence" value="ECO:0007669"/>
    <property type="project" value="InterPro"/>
</dbReference>